<keyword evidence="2" id="KW-0732">Signal</keyword>
<evidence type="ECO:0000256" key="1">
    <source>
        <dbReference type="SAM" id="MobiDB-lite"/>
    </source>
</evidence>
<dbReference type="EMBL" id="BLLF01000327">
    <property type="protein sequence ID" value="GFH10582.1"/>
    <property type="molecule type" value="Genomic_DNA"/>
</dbReference>
<feature type="signal peptide" evidence="2">
    <location>
        <begin position="1"/>
        <end position="26"/>
    </location>
</feature>
<feature type="chain" id="PRO_5025342102" evidence="2">
    <location>
        <begin position="27"/>
        <end position="246"/>
    </location>
</feature>
<accession>A0A699Z569</accession>
<feature type="compositionally biased region" description="Basic and acidic residues" evidence="1">
    <location>
        <begin position="68"/>
        <end position="83"/>
    </location>
</feature>
<evidence type="ECO:0000256" key="2">
    <source>
        <dbReference type="SAM" id="SignalP"/>
    </source>
</evidence>
<proteinExistence type="predicted"/>
<feature type="region of interest" description="Disordered" evidence="1">
    <location>
        <begin position="27"/>
        <end position="232"/>
    </location>
</feature>
<feature type="compositionally biased region" description="Acidic residues" evidence="1">
    <location>
        <begin position="182"/>
        <end position="196"/>
    </location>
</feature>
<sequence length="246" mass="25895">MASRQQRGKSILVRLGVLLFCACGAGQSSAPCPWAEAEQEQQEQQEEGGLAQDPMLADEQPTEQQAHVADEVHEPDQEQHDLQASDADAVPDSALANVHGPHDPDMDLPLHLRQPLAGAASSPSHPNHQEQQQDGAVLNPATHQDAADPMAEGEEGGVEGEQAMEGDGGGGEWHGNGLLNTEEVDDKGDGEGEEQDGQVLPPSSHEGAPEGSMQTTQCATNSGQRTGDLVGDADGLEHCARFNVRC</sequence>
<gene>
    <name evidence="3" type="ORF">HaLaN_05919</name>
</gene>
<organism evidence="3 4">
    <name type="scientific">Haematococcus lacustris</name>
    <name type="common">Green alga</name>
    <name type="synonym">Haematococcus pluvialis</name>
    <dbReference type="NCBI Taxonomy" id="44745"/>
    <lineage>
        <taxon>Eukaryota</taxon>
        <taxon>Viridiplantae</taxon>
        <taxon>Chlorophyta</taxon>
        <taxon>core chlorophytes</taxon>
        <taxon>Chlorophyceae</taxon>
        <taxon>CS clade</taxon>
        <taxon>Chlamydomonadales</taxon>
        <taxon>Haematococcaceae</taxon>
        <taxon>Haematococcus</taxon>
    </lineage>
</organism>
<feature type="compositionally biased region" description="Acidic residues" evidence="1">
    <location>
        <begin position="151"/>
        <end position="164"/>
    </location>
</feature>
<reference evidence="3 4" key="1">
    <citation type="submission" date="2020-02" db="EMBL/GenBank/DDBJ databases">
        <title>Draft genome sequence of Haematococcus lacustris strain NIES-144.</title>
        <authorList>
            <person name="Morimoto D."/>
            <person name="Nakagawa S."/>
            <person name="Yoshida T."/>
            <person name="Sawayama S."/>
        </authorList>
    </citation>
    <scope>NUCLEOTIDE SEQUENCE [LARGE SCALE GENOMIC DNA]</scope>
    <source>
        <strain evidence="3 4">NIES-144</strain>
    </source>
</reference>
<feature type="compositionally biased region" description="Polar residues" evidence="1">
    <location>
        <begin position="121"/>
        <end position="134"/>
    </location>
</feature>
<name>A0A699Z569_HAELA</name>
<protein>
    <submittedName>
        <fullName evidence="3">Uncharacterized protein</fullName>
    </submittedName>
</protein>
<dbReference type="Proteomes" id="UP000485058">
    <property type="component" value="Unassembled WGS sequence"/>
</dbReference>
<feature type="compositionally biased region" description="Polar residues" evidence="1">
    <location>
        <begin position="212"/>
        <end position="225"/>
    </location>
</feature>
<feature type="compositionally biased region" description="Acidic residues" evidence="1">
    <location>
        <begin position="37"/>
        <end position="46"/>
    </location>
</feature>
<evidence type="ECO:0000313" key="3">
    <source>
        <dbReference type="EMBL" id="GFH10582.1"/>
    </source>
</evidence>
<keyword evidence="4" id="KW-1185">Reference proteome</keyword>
<comment type="caution">
    <text evidence="3">The sequence shown here is derived from an EMBL/GenBank/DDBJ whole genome shotgun (WGS) entry which is preliminary data.</text>
</comment>
<dbReference type="AlphaFoldDB" id="A0A699Z569"/>
<feature type="compositionally biased region" description="Basic and acidic residues" evidence="1">
    <location>
        <begin position="100"/>
        <end position="110"/>
    </location>
</feature>
<evidence type="ECO:0000313" key="4">
    <source>
        <dbReference type="Proteomes" id="UP000485058"/>
    </source>
</evidence>